<name>A0A146G5A2_TERSA</name>
<keyword evidence="2" id="KW-1185">Reference proteome</keyword>
<reference evidence="2" key="1">
    <citation type="journal article" date="2017" name="Genome Announc.">
        <title>Draft Genome Sequence of Terrimicrobium sacchariphilum NM-5T, a Facultative Anaerobic Soil Bacterium of the Class Spartobacteria.</title>
        <authorList>
            <person name="Qiu Y.L."/>
            <person name="Tourlousse D.M."/>
            <person name="Matsuura N."/>
            <person name="Ohashi A."/>
            <person name="Sekiguchi Y."/>
        </authorList>
    </citation>
    <scope>NUCLEOTIDE SEQUENCE [LARGE SCALE GENOMIC DNA]</scope>
    <source>
        <strain evidence="2">NM-5</strain>
    </source>
</reference>
<accession>A0A146G5A2</accession>
<evidence type="ECO:0000313" key="2">
    <source>
        <dbReference type="Proteomes" id="UP000076023"/>
    </source>
</evidence>
<dbReference type="AlphaFoldDB" id="A0A146G5A2"/>
<comment type="caution">
    <text evidence="1">The sequence shown here is derived from an EMBL/GenBank/DDBJ whole genome shotgun (WGS) entry which is preliminary data.</text>
</comment>
<evidence type="ECO:0000313" key="1">
    <source>
        <dbReference type="EMBL" id="GAT32164.1"/>
    </source>
</evidence>
<proteinExistence type="predicted"/>
<dbReference type="OrthoDB" id="122496at2"/>
<sequence>MSFPRSLTSEERTLVKWMLEHGEPGADRYLAQLEEAVVISGCRCGCASINFQIGDKPAHYKPGLTVISDHAFQRGANGHFGVFVFTEEDMLSGLEVYGFDETPGPLPTVDELIPFKKDDENT</sequence>
<dbReference type="InParanoid" id="A0A146G5A2"/>
<dbReference type="EMBL" id="BDCO01000002">
    <property type="protein sequence ID" value="GAT32164.1"/>
    <property type="molecule type" value="Genomic_DNA"/>
</dbReference>
<protein>
    <submittedName>
        <fullName evidence="1">Uncharacterized protein</fullName>
    </submittedName>
</protein>
<organism evidence="1 2">
    <name type="scientific">Terrimicrobium sacchariphilum</name>
    <dbReference type="NCBI Taxonomy" id="690879"/>
    <lineage>
        <taxon>Bacteria</taxon>
        <taxon>Pseudomonadati</taxon>
        <taxon>Verrucomicrobiota</taxon>
        <taxon>Terrimicrobiia</taxon>
        <taxon>Terrimicrobiales</taxon>
        <taxon>Terrimicrobiaceae</taxon>
        <taxon>Terrimicrobium</taxon>
    </lineage>
</organism>
<dbReference type="Proteomes" id="UP000076023">
    <property type="component" value="Unassembled WGS sequence"/>
</dbReference>
<gene>
    <name evidence="1" type="ORF">TSACC_2561</name>
</gene>